<organism evidence="1 2">
    <name type="scientific">Puccinia graminis f. sp. tritici</name>
    <dbReference type="NCBI Taxonomy" id="56615"/>
    <lineage>
        <taxon>Eukaryota</taxon>
        <taxon>Fungi</taxon>
        <taxon>Dikarya</taxon>
        <taxon>Basidiomycota</taxon>
        <taxon>Pucciniomycotina</taxon>
        <taxon>Pucciniomycetes</taxon>
        <taxon>Pucciniales</taxon>
        <taxon>Pucciniaceae</taxon>
        <taxon>Puccinia</taxon>
    </lineage>
</organism>
<protein>
    <submittedName>
        <fullName evidence="1">Uncharacterized protein</fullName>
    </submittedName>
</protein>
<reference evidence="1 2" key="1">
    <citation type="submission" date="2019-05" db="EMBL/GenBank/DDBJ databases">
        <title>Emergence of the Ug99 lineage of the wheat stem rust pathogen through somatic hybridization.</title>
        <authorList>
            <person name="Li F."/>
            <person name="Upadhyaya N.M."/>
            <person name="Sperschneider J."/>
            <person name="Matny O."/>
            <person name="Nguyen-Phuc H."/>
            <person name="Mago R."/>
            <person name="Raley C."/>
            <person name="Miller M.E."/>
            <person name="Silverstein K.A.T."/>
            <person name="Henningsen E."/>
            <person name="Hirsch C.D."/>
            <person name="Visser B."/>
            <person name="Pretorius Z.A."/>
            <person name="Steffenson B.J."/>
            <person name="Schwessinger B."/>
            <person name="Dodds P.N."/>
            <person name="Figueroa M."/>
        </authorList>
    </citation>
    <scope>NUCLEOTIDE SEQUENCE [LARGE SCALE GENOMIC DNA]</scope>
    <source>
        <strain evidence="1 2">Ug99</strain>
    </source>
</reference>
<name>A0A5B0SGG6_PUCGR</name>
<evidence type="ECO:0000313" key="1">
    <source>
        <dbReference type="EMBL" id="KAA1137108.1"/>
    </source>
</evidence>
<dbReference type="EMBL" id="VDEP01000012">
    <property type="protein sequence ID" value="KAA1137108.1"/>
    <property type="molecule type" value="Genomic_DNA"/>
</dbReference>
<comment type="caution">
    <text evidence="1">The sequence shown here is derived from an EMBL/GenBank/DDBJ whole genome shotgun (WGS) entry which is preliminary data.</text>
</comment>
<gene>
    <name evidence="1" type="ORF">PGTUg99_012493</name>
</gene>
<dbReference type="Proteomes" id="UP000325313">
    <property type="component" value="Unassembled WGS sequence"/>
</dbReference>
<sequence length="53" mass="5505">MEGKPRYSIWTAAFGEGFGTGTGSLAQPRELKVCWCARSASVCGPSPLSGVSI</sequence>
<accession>A0A5B0SGG6</accession>
<evidence type="ECO:0000313" key="2">
    <source>
        <dbReference type="Proteomes" id="UP000325313"/>
    </source>
</evidence>
<dbReference type="AlphaFoldDB" id="A0A5B0SGG6"/>
<proteinExistence type="predicted"/>